<evidence type="ECO:0000313" key="1">
    <source>
        <dbReference type="EMBL" id="PRP75399.1"/>
    </source>
</evidence>
<proteinExistence type="predicted"/>
<dbReference type="InParanoid" id="A0A2P6MUL6"/>
<comment type="caution">
    <text evidence="1">The sequence shown here is derived from an EMBL/GenBank/DDBJ whole genome shotgun (WGS) entry which is preliminary data.</text>
</comment>
<name>A0A2P6MUL6_9EUKA</name>
<reference evidence="1 2" key="1">
    <citation type="journal article" date="2018" name="Genome Biol. Evol.">
        <title>Multiple Roots of Fruiting Body Formation in Amoebozoa.</title>
        <authorList>
            <person name="Hillmann F."/>
            <person name="Forbes G."/>
            <person name="Novohradska S."/>
            <person name="Ferling I."/>
            <person name="Riege K."/>
            <person name="Groth M."/>
            <person name="Westermann M."/>
            <person name="Marz M."/>
            <person name="Spaller T."/>
            <person name="Winckler T."/>
            <person name="Schaap P."/>
            <person name="Glockner G."/>
        </authorList>
    </citation>
    <scope>NUCLEOTIDE SEQUENCE [LARGE SCALE GENOMIC DNA]</scope>
    <source>
        <strain evidence="1 2">Jena</strain>
    </source>
</reference>
<accession>A0A2P6MUL6</accession>
<organism evidence="1 2">
    <name type="scientific">Planoprotostelium fungivorum</name>
    <dbReference type="NCBI Taxonomy" id="1890364"/>
    <lineage>
        <taxon>Eukaryota</taxon>
        <taxon>Amoebozoa</taxon>
        <taxon>Evosea</taxon>
        <taxon>Variosea</taxon>
        <taxon>Cavosteliida</taxon>
        <taxon>Cavosteliaceae</taxon>
        <taxon>Planoprotostelium</taxon>
    </lineage>
</organism>
<keyword evidence="2" id="KW-1185">Reference proteome</keyword>
<evidence type="ECO:0000313" key="2">
    <source>
        <dbReference type="Proteomes" id="UP000241769"/>
    </source>
</evidence>
<protein>
    <submittedName>
        <fullName evidence="1">Uncharacterized protein</fullName>
    </submittedName>
</protein>
<dbReference type="Proteomes" id="UP000241769">
    <property type="component" value="Unassembled WGS sequence"/>
</dbReference>
<feature type="non-terminal residue" evidence="1">
    <location>
        <position position="1"/>
    </location>
</feature>
<sequence>GPLLHIRWAQLGRESWMKIQWPSYDIPARFEMLQQSQKILLVSGRHVTSLCQQSLNVFAFLPLYSWCMVLRRVRSRDRTGRDTPLSRSRLDVKTETVSETVSRRDRLCRWAQLERESWMKIQWPSYDIPARFEMLQQSQKILLVSGRHVTSLCQQSLNVFAFLPLYSWCVVLRRVRSRDSLRDSLETRLSLQVLTTNTGIPYFSFPTGVQSGKVNLTGDCLDVVTATYYNNTICTTPANITYLTFFANCYRGIAANTTMKTLGVQMSSTLTSSTYTATSTTTANFAENSFYWAYNAFRCRTYSTLRSKIKS</sequence>
<dbReference type="AlphaFoldDB" id="A0A2P6MUL6"/>
<gene>
    <name evidence="1" type="ORF">PROFUN_15713</name>
</gene>
<dbReference type="EMBL" id="MDYQ01000389">
    <property type="protein sequence ID" value="PRP75399.1"/>
    <property type="molecule type" value="Genomic_DNA"/>
</dbReference>